<dbReference type="Gene3D" id="1.10.510.10">
    <property type="entry name" value="Transferase(Phosphotransferase) domain 1"/>
    <property type="match status" value="2"/>
</dbReference>
<dbReference type="Gene3D" id="3.80.10.10">
    <property type="entry name" value="Ribonuclease Inhibitor"/>
    <property type="match status" value="1"/>
</dbReference>
<evidence type="ECO:0000256" key="3">
    <source>
        <dbReference type="ARBA" id="ARBA00022614"/>
    </source>
</evidence>
<proteinExistence type="predicted"/>
<comment type="caution">
    <text evidence="14">The sequence shown here is derived from an EMBL/GenBank/DDBJ whole genome shotgun (WGS) entry which is preliminary data.</text>
</comment>
<evidence type="ECO:0000256" key="4">
    <source>
        <dbReference type="ARBA" id="ARBA00022692"/>
    </source>
</evidence>
<sequence length="626" mass="68108">MLKSLKILTLTNNSISGPIPASIGNLTGLSILVLSENSLSGPIPPSPTYSNLTNLQLSNNHLTGTLPENLCLGGVLTHFGASNNDLTGRIPSSLRDCRSLYRVKLEGNHFTGNISDAFGIYPSLDYIALSDNNFFGEVSPKWGQCPNLTCLKISNNRISGKIPVELGQATQLGELDVSLNHLVGEIPKEIGALQRMSRLLLSGNQFSGKIPSEIGLLSNLEQLNLASNNLSGPVPDNLGNCSKLFNLNLSKNNLGWSIPSSVGYINALQSLDLSRNSLIGGIPQQFGNLHSLEILNLSHNMFNGSIPEAFSDLHGLRFVNISFNQLEGPIPDLKAFHEASFDDLRNNKGLCGNATGLKPCVLPSRTKTRESESNEEQLGAIFTVLGFNGRVLHDNIIEATDNFSSDYRIGSGGYGTVYRAVLPTGQIVAVKKLHQSEDSMLIDNSKAFESEIVALLEIRHRKGVRLGEEAKRLKVVKGMADALSYMHHDHPQPIVHRDISSNNVLLDLYYEARVSDFGTARILRPDSSNWTALAGTYGFGVLTIEVFMGRHPDDLLSYLSSSASALTSSERQILLKDVIDRRVSPPVSKAAKDMVSAMKIAIACLNGNPQLRPTMWQVTQDLCRQS</sequence>
<evidence type="ECO:0000256" key="7">
    <source>
        <dbReference type="ARBA" id="ARBA00022741"/>
    </source>
</evidence>
<dbReference type="InterPro" id="IPR001611">
    <property type="entry name" value="Leu-rich_rpt"/>
</dbReference>
<dbReference type="PROSITE" id="PS00109">
    <property type="entry name" value="PROTEIN_KINASE_TYR"/>
    <property type="match status" value="1"/>
</dbReference>
<dbReference type="InterPro" id="IPR017441">
    <property type="entry name" value="Protein_kinase_ATP_BS"/>
</dbReference>
<dbReference type="InterPro" id="IPR000719">
    <property type="entry name" value="Prot_kinase_dom"/>
</dbReference>
<evidence type="ECO:0000256" key="8">
    <source>
        <dbReference type="ARBA" id="ARBA00022840"/>
    </source>
</evidence>
<keyword evidence="9" id="KW-1133">Transmembrane helix</keyword>
<dbReference type="InterPro" id="IPR032675">
    <property type="entry name" value="LRR_dom_sf"/>
</dbReference>
<organism evidence="14 15">
    <name type="scientific">Hibiscus sabdariffa</name>
    <name type="common">roselle</name>
    <dbReference type="NCBI Taxonomy" id="183260"/>
    <lineage>
        <taxon>Eukaryota</taxon>
        <taxon>Viridiplantae</taxon>
        <taxon>Streptophyta</taxon>
        <taxon>Embryophyta</taxon>
        <taxon>Tracheophyta</taxon>
        <taxon>Spermatophyta</taxon>
        <taxon>Magnoliopsida</taxon>
        <taxon>eudicotyledons</taxon>
        <taxon>Gunneridae</taxon>
        <taxon>Pentapetalae</taxon>
        <taxon>rosids</taxon>
        <taxon>malvids</taxon>
        <taxon>Malvales</taxon>
        <taxon>Malvaceae</taxon>
        <taxon>Malvoideae</taxon>
        <taxon>Hibiscus</taxon>
    </lineage>
</organism>
<dbReference type="PROSITE" id="PS00107">
    <property type="entry name" value="PROTEIN_KINASE_ATP"/>
    <property type="match status" value="1"/>
</dbReference>
<dbReference type="PANTHER" id="PTHR48053">
    <property type="entry name" value="LEUCINE RICH REPEAT FAMILY PROTEIN, EXPRESSED"/>
    <property type="match status" value="1"/>
</dbReference>
<dbReference type="PANTHER" id="PTHR48053:SF168">
    <property type="entry name" value="LRR RECEPTOR-LIKE KINASE FAMILY PROTEIN"/>
    <property type="match status" value="1"/>
</dbReference>
<evidence type="ECO:0000256" key="10">
    <source>
        <dbReference type="ARBA" id="ARBA00023136"/>
    </source>
</evidence>
<gene>
    <name evidence="14" type="ORF">V6N12_060673</name>
</gene>
<evidence type="ECO:0000256" key="11">
    <source>
        <dbReference type="ARBA" id="ARBA00023170"/>
    </source>
</evidence>
<keyword evidence="11" id="KW-0675">Receptor</keyword>
<reference evidence="14 15" key="1">
    <citation type="journal article" date="2024" name="G3 (Bethesda)">
        <title>Genome assembly of Hibiscus sabdariffa L. provides insights into metabolisms of medicinal natural products.</title>
        <authorList>
            <person name="Kim T."/>
        </authorList>
    </citation>
    <scope>NUCLEOTIDE SEQUENCE [LARGE SCALE GENOMIC DNA]</scope>
    <source>
        <strain evidence="14">TK-2024</strain>
        <tissue evidence="14">Old leaves</tissue>
    </source>
</reference>
<evidence type="ECO:0000256" key="5">
    <source>
        <dbReference type="ARBA" id="ARBA00022729"/>
    </source>
</evidence>
<accession>A0ABR2D563</accession>
<dbReference type="SMART" id="SM00369">
    <property type="entry name" value="LRR_TYP"/>
    <property type="match status" value="4"/>
</dbReference>
<protein>
    <recommendedName>
        <fullName evidence="13">Protein kinase domain-containing protein</fullName>
    </recommendedName>
</protein>
<comment type="subcellular location">
    <subcellularLocation>
        <location evidence="1">Cell membrane</location>
    </subcellularLocation>
    <subcellularLocation>
        <location evidence="2">Membrane</location>
        <topology evidence="2">Single-pass type I membrane protein</topology>
    </subcellularLocation>
</comment>
<evidence type="ECO:0000313" key="15">
    <source>
        <dbReference type="Proteomes" id="UP001472677"/>
    </source>
</evidence>
<evidence type="ECO:0000256" key="6">
    <source>
        <dbReference type="ARBA" id="ARBA00022737"/>
    </source>
</evidence>
<evidence type="ECO:0000313" key="14">
    <source>
        <dbReference type="EMBL" id="KAK8529909.1"/>
    </source>
</evidence>
<feature type="domain" description="Protein kinase" evidence="13">
    <location>
        <begin position="403"/>
        <end position="626"/>
    </location>
</feature>
<dbReference type="InterPro" id="IPR003591">
    <property type="entry name" value="Leu-rich_rpt_typical-subtyp"/>
</dbReference>
<dbReference type="SUPFAM" id="SSF56112">
    <property type="entry name" value="Protein kinase-like (PK-like)"/>
    <property type="match status" value="1"/>
</dbReference>
<keyword evidence="10" id="KW-0472">Membrane</keyword>
<dbReference type="Proteomes" id="UP001472677">
    <property type="component" value="Unassembled WGS sequence"/>
</dbReference>
<keyword evidence="5" id="KW-0732">Signal</keyword>
<evidence type="ECO:0000259" key="13">
    <source>
        <dbReference type="PROSITE" id="PS50011"/>
    </source>
</evidence>
<keyword evidence="6" id="KW-0677">Repeat</keyword>
<feature type="binding site" evidence="12">
    <location>
        <position position="432"/>
    </location>
    <ligand>
        <name>ATP</name>
        <dbReference type="ChEBI" id="CHEBI:30616"/>
    </ligand>
</feature>
<dbReference type="Pfam" id="PF00560">
    <property type="entry name" value="LRR_1"/>
    <property type="match status" value="5"/>
</dbReference>
<keyword evidence="15" id="KW-1185">Reference proteome</keyword>
<keyword evidence="7 12" id="KW-0547">Nucleotide-binding</keyword>
<evidence type="ECO:0000256" key="9">
    <source>
        <dbReference type="ARBA" id="ARBA00022989"/>
    </source>
</evidence>
<dbReference type="InterPro" id="IPR008266">
    <property type="entry name" value="Tyr_kinase_AS"/>
</dbReference>
<keyword evidence="8 12" id="KW-0067">ATP-binding</keyword>
<dbReference type="InterPro" id="IPR011009">
    <property type="entry name" value="Kinase-like_dom_sf"/>
</dbReference>
<keyword evidence="3" id="KW-0433">Leucine-rich repeat</keyword>
<dbReference type="SUPFAM" id="SSF52058">
    <property type="entry name" value="L domain-like"/>
    <property type="match status" value="1"/>
</dbReference>
<name>A0ABR2D563_9ROSI</name>
<dbReference type="EMBL" id="JBBPBM010000036">
    <property type="protein sequence ID" value="KAK8529909.1"/>
    <property type="molecule type" value="Genomic_DNA"/>
</dbReference>
<dbReference type="Gene3D" id="3.30.200.20">
    <property type="entry name" value="Phosphorylase Kinase, domain 1"/>
    <property type="match status" value="1"/>
</dbReference>
<evidence type="ECO:0000256" key="1">
    <source>
        <dbReference type="ARBA" id="ARBA00004236"/>
    </source>
</evidence>
<dbReference type="PROSITE" id="PS50011">
    <property type="entry name" value="PROTEIN_KINASE_DOM"/>
    <property type="match status" value="1"/>
</dbReference>
<keyword evidence="4" id="KW-0812">Transmembrane</keyword>
<evidence type="ECO:0000256" key="2">
    <source>
        <dbReference type="ARBA" id="ARBA00004479"/>
    </source>
</evidence>
<dbReference type="Pfam" id="PF00069">
    <property type="entry name" value="Pkinase"/>
    <property type="match status" value="1"/>
</dbReference>
<evidence type="ECO:0000256" key="12">
    <source>
        <dbReference type="PROSITE-ProRule" id="PRU10141"/>
    </source>
</evidence>
<dbReference type="InterPro" id="IPR051716">
    <property type="entry name" value="Plant_RL_S/T_kinase"/>
</dbReference>
<dbReference type="Pfam" id="PF13855">
    <property type="entry name" value="LRR_8"/>
    <property type="match status" value="1"/>
</dbReference>